<dbReference type="SUPFAM" id="SSF52540">
    <property type="entry name" value="P-loop containing nucleoside triphosphate hydrolases"/>
    <property type="match status" value="1"/>
</dbReference>
<evidence type="ECO:0000256" key="1">
    <source>
        <dbReference type="ARBA" id="ARBA00004202"/>
    </source>
</evidence>
<name>A0A177IR52_9CORY</name>
<keyword evidence="6" id="KW-0406">Ion transport</keyword>
<dbReference type="Proteomes" id="UP000076947">
    <property type="component" value="Unassembled WGS sequence"/>
</dbReference>
<reference evidence="11" key="1">
    <citation type="submission" date="2016-02" db="EMBL/GenBank/DDBJ databases">
        <authorList>
            <person name="Kaur G."/>
            <person name="Nair G.R."/>
            <person name="Mayilraj S."/>
        </authorList>
    </citation>
    <scope>NUCLEOTIDE SEQUENCE [LARGE SCALE GENOMIC DNA]</scope>
    <source>
        <strain evidence="11">GA-15</strain>
    </source>
</reference>
<dbReference type="SMART" id="SM00382">
    <property type="entry name" value="AAA"/>
    <property type="match status" value="1"/>
</dbReference>
<dbReference type="GO" id="GO:0005886">
    <property type="term" value="C:plasma membrane"/>
    <property type="evidence" value="ECO:0007669"/>
    <property type="project" value="UniProtKB-SubCell"/>
</dbReference>
<dbReference type="GO" id="GO:0005524">
    <property type="term" value="F:ATP binding"/>
    <property type="evidence" value="ECO:0007669"/>
    <property type="project" value="InterPro"/>
</dbReference>
<evidence type="ECO:0000256" key="4">
    <source>
        <dbReference type="ARBA" id="ARBA00022496"/>
    </source>
</evidence>
<evidence type="ECO:0000313" key="11">
    <source>
        <dbReference type="Proteomes" id="UP000076947"/>
    </source>
</evidence>
<dbReference type="InterPro" id="IPR038729">
    <property type="entry name" value="Rad50/SbcC_AAA"/>
</dbReference>
<keyword evidence="4" id="KW-0410">Iron transport</keyword>
<evidence type="ECO:0000259" key="9">
    <source>
        <dbReference type="SMART" id="SM00382"/>
    </source>
</evidence>
<dbReference type="AlphaFoldDB" id="A0A177IR52"/>
<protein>
    <submittedName>
        <fullName evidence="10">ATPase</fullName>
    </submittedName>
</protein>
<dbReference type="Gene3D" id="3.40.50.300">
    <property type="entry name" value="P-loop containing nucleotide triphosphate hydrolases"/>
    <property type="match status" value="2"/>
</dbReference>
<evidence type="ECO:0000256" key="3">
    <source>
        <dbReference type="ARBA" id="ARBA00022475"/>
    </source>
</evidence>
<keyword evidence="3" id="KW-1003">Cell membrane</keyword>
<dbReference type="OrthoDB" id="9784297at2"/>
<sequence>MILRSLKFLSSPESPQEVGEQSPYFDAAATIPGVRRALEREQSRGAQHLRWKLDQVVPADASGQRVDSPWAWKLPLIKHIKSRGGMRFTRPVTLIAGDNGSGKSTFLESLALNLGFSVIGGRFGNPYAPKATGTEAALSWYLRCELDEPILRGYYLRSETHQQMLAIDSVAEEVAGRNHLDPTMDLSSRSHGESIFDVLGEHVDGKGLYMLDEPEAGLSAVRQMALLAEIEQAAARGGQFIIATHSPILLGARQAQILEIGEDHVGYPTWEETEAVRATKEFFTNPRAALDLVFGDSLHPDLPGASAAARYQDAEETDRPHNKHS</sequence>
<evidence type="ECO:0000256" key="8">
    <source>
        <dbReference type="SAM" id="MobiDB-lite"/>
    </source>
</evidence>
<evidence type="ECO:0000256" key="7">
    <source>
        <dbReference type="ARBA" id="ARBA00023136"/>
    </source>
</evidence>
<keyword evidence="11" id="KW-1185">Reference proteome</keyword>
<comment type="subcellular location">
    <subcellularLocation>
        <location evidence="1">Cell membrane</location>
        <topology evidence="1">Peripheral membrane protein</topology>
    </subcellularLocation>
</comment>
<dbReference type="PANTHER" id="PTHR42771">
    <property type="entry name" value="IRON(3+)-HYDROXAMATE IMPORT ATP-BINDING PROTEIN FHUC"/>
    <property type="match status" value="1"/>
</dbReference>
<dbReference type="STRING" id="1705.CA21670_03845"/>
<keyword evidence="7" id="KW-0472">Membrane</keyword>
<evidence type="ECO:0000256" key="2">
    <source>
        <dbReference type="ARBA" id="ARBA00022448"/>
    </source>
</evidence>
<dbReference type="EMBL" id="LSTQ01000005">
    <property type="protein sequence ID" value="OAH31300.1"/>
    <property type="molecule type" value="Genomic_DNA"/>
</dbReference>
<gene>
    <name evidence="10" type="ORF">AYJ05_10620</name>
</gene>
<dbReference type="Pfam" id="PF13476">
    <property type="entry name" value="AAA_23"/>
    <property type="match status" value="1"/>
</dbReference>
<dbReference type="InterPro" id="IPR003959">
    <property type="entry name" value="ATPase_AAA_core"/>
</dbReference>
<keyword evidence="2" id="KW-0813">Transport</keyword>
<dbReference type="InterPro" id="IPR003593">
    <property type="entry name" value="AAA+_ATPase"/>
</dbReference>
<dbReference type="GO" id="GO:0016887">
    <property type="term" value="F:ATP hydrolysis activity"/>
    <property type="evidence" value="ECO:0007669"/>
    <property type="project" value="InterPro"/>
</dbReference>
<organism evidence="10 11">
    <name type="scientific">Corynebacterium stationis</name>
    <dbReference type="NCBI Taxonomy" id="1705"/>
    <lineage>
        <taxon>Bacteria</taxon>
        <taxon>Bacillati</taxon>
        <taxon>Actinomycetota</taxon>
        <taxon>Actinomycetes</taxon>
        <taxon>Mycobacteriales</taxon>
        <taxon>Corynebacteriaceae</taxon>
        <taxon>Corynebacterium</taxon>
    </lineage>
</organism>
<dbReference type="GO" id="GO:0006302">
    <property type="term" value="P:double-strand break repair"/>
    <property type="evidence" value="ECO:0007669"/>
    <property type="project" value="InterPro"/>
</dbReference>
<feature type="domain" description="AAA+ ATPase" evidence="9">
    <location>
        <begin position="89"/>
        <end position="261"/>
    </location>
</feature>
<proteinExistence type="predicted"/>
<dbReference type="InterPro" id="IPR051535">
    <property type="entry name" value="Siderophore_ABC-ATPase"/>
</dbReference>
<evidence type="ECO:0000256" key="6">
    <source>
        <dbReference type="ARBA" id="ARBA00023065"/>
    </source>
</evidence>
<dbReference type="InterPro" id="IPR027417">
    <property type="entry name" value="P-loop_NTPase"/>
</dbReference>
<dbReference type="PANTHER" id="PTHR42771:SF2">
    <property type="entry name" value="IRON(3+)-HYDROXAMATE IMPORT ATP-BINDING PROTEIN FHUC"/>
    <property type="match status" value="1"/>
</dbReference>
<keyword evidence="5" id="KW-0408">Iron</keyword>
<evidence type="ECO:0000313" key="10">
    <source>
        <dbReference type="EMBL" id="OAH31300.1"/>
    </source>
</evidence>
<feature type="region of interest" description="Disordered" evidence="8">
    <location>
        <begin position="304"/>
        <end position="325"/>
    </location>
</feature>
<dbReference type="Pfam" id="PF13304">
    <property type="entry name" value="AAA_21"/>
    <property type="match status" value="1"/>
</dbReference>
<accession>A0A177IR52</accession>
<comment type="caution">
    <text evidence="10">The sequence shown here is derived from an EMBL/GenBank/DDBJ whole genome shotgun (WGS) entry which is preliminary data.</text>
</comment>
<evidence type="ECO:0000256" key="5">
    <source>
        <dbReference type="ARBA" id="ARBA00023004"/>
    </source>
</evidence>
<dbReference type="GO" id="GO:0006826">
    <property type="term" value="P:iron ion transport"/>
    <property type="evidence" value="ECO:0007669"/>
    <property type="project" value="UniProtKB-KW"/>
</dbReference>